<sequence>MGGRKSIERAILSRPALYLVPAAALHPSHRGERLRAAARAALYVVRTILFRRPSVVRMGRSSKVIARPGEFNPLHAVIRNPPNTEMAVWRRHLKPGDTFIDVGANIGLYTIYALECGASVVAIEPDPVNAERVRENLRANGADAVVVAKALDREPGTVTMTTDLNERNHLLPAGSDGQTVEATTLDDVIGDRTVMVKIDVEGAEEAVLHGASRALSERRITLMQLEWGLDEGMTVEDRAALLDLLASHDYRMLENDRDGNLTELGDRAPSGLNIFVMPAELVP</sequence>
<keyword evidence="3" id="KW-1185">Reference proteome</keyword>
<dbReference type="Proteomes" id="UP001327225">
    <property type="component" value="Chromosome"/>
</dbReference>
<gene>
    <name evidence="2" type="ORF">SHK19_18570</name>
</gene>
<dbReference type="PANTHER" id="PTHR34203">
    <property type="entry name" value="METHYLTRANSFERASE, FKBM FAMILY PROTEIN"/>
    <property type="match status" value="1"/>
</dbReference>
<dbReference type="GO" id="GO:0032259">
    <property type="term" value="P:methylation"/>
    <property type="evidence" value="ECO:0007669"/>
    <property type="project" value="UniProtKB-KW"/>
</dbReference>
<name>A0ABZ0ZNR9_9ACTN</name>
<dbReference type="GO" id="GO:0008168">
    <property type="term" value="F:methyltransferase activity"/>
    <property type="evidence" value="ECO:0007669"/>
    <property type="project" value="UniProtKB-KW"/>
</dbReference>
<dbReference type="Pfam" id="PF05050">
    <property type="entry name" value="Methyltransf_21"/>
    <property type="match status" value="1"/>
</dbReference>
<evidence type="ECO:0000313" key="2">
    <source>
        <dbReference type="EMBL" id="WQQ25959.1"/>
    </source>
</evidence>
<reference evidence="3" key="1">
    <citation type="submission" date="2023-12" db="EMBL/GenBank/DDBJ databases">
        <title>Novel species in genus Nocardioides.</title>
        <authorList>
            <person name="Zhou H."/>
        </authorList>
    </citation>
    <scope>NUCLEOTIDE SEQUENCE [LARGE SCALE GENOMIC DNA]</scope>
    <source>
        <strain evidence="3">HM61</strain>
    </source>
</reference>
<accession>A0ABZ0ZNR9</accession>
<keyword evidence="2" id="KW-0489">Methyltransferase</keyword>
<feature type="domain" description="Methyltransferase FkbM" evidence="1">
    <location>
        <begin position="101"/>
        <end position="252"/>
    </location>
</feature>
<dbReference type="NCBIfam" id="TIGR01444">
    <property type="entry name" value="fkbM_fam"/>
    <property type="match status" value="1"/>
</dbReference>
<dbReference type="InterPro" id="IPR029063">
    <property type="entry name" value="SAM-dependent_MTases_sf"/>
</dbReference>
<dbReference type="PANTHER" id="PTHR34203:SF15">
    <property type="entry name" value="SLL1173 PROTEIN"/>
    <property type="match status" value="1"/>
</dbReference>
<dbReference type="SUPFAM" id="SSF53335">
    <property type="entry name" value="S-adenosyl-L-methionine-dependent methyltransferases"/>
    <property type="match status" value="1"/>
</dbReference>
<dbReference type="InterPro" id="IPR052514">
    <property type="entry name" value="SAM-dependent_MTase"/>
</dbReference>
<dbReference type="RefSeq" id="WP_322454917.1">
    <property type="nucleotide sequence ID" value="NZ_CP141059.1"/>
</dbReference>
<dbReference type="Gene3D" id="3.40.50.150">
    <property type="entry name" value="Vaccinia Virus protein VP39"/>
    <property type="match status" value="1"/>
</dbReference>
<dbReference type="EMBL" id="CP141059">
    <property type="protein sequence ID" value="WQQ25959.1"/>
    <property type="molecule type" value="Genomic_DNA"/>
</dbReference>
<dbReference type="CDD" id="cd02440">
    <property type="entry name" value="AdoMet_MTases"/>
    <property type="match status" value="1"/>
</dbReference>
<proteinExistence type="predicted"/>
<dbReference type="InterPro" id="IPR006342">
    <property type="entry name" value="FkbM_mtfrase"/>
</dbReference>
<evidence type="ECO:0000313" key="3">
    <source>
        <dbReference type="Proteomes" id="UP001327225"/>
    </source>
</evidence>
<evidence type="ECO:0000259" key="1">
    <source>
        <dbReference type="Pfam" id="PF05050"/>
    </source>
</evidence>
<protein>
    <submittedName>
        <fullName evidence="2">FkbM family methyltransferase</fullName>
    </submittedName>
</protein>
<keyword evidence="2" id="KW-0808">Transferase</keyword>
<organism evidence="2 3">
    <name type="scientific">Nocardioides bizhenqiangii</name>
    <dbReference type="NCBI Taxonomy" id="3095076"/>
    <lineage>
        <taxon>Bacteria</taxon>
        <taxon>Bacillati</taxon>
        <taxon>Actinomycetota</taxon>
        <taxon>Actinomycetes</taxon>
        <taxon>Propionibacteriales</taxon>
        <taxon>Nocardioidaceae</taxon>
        <taxon>Nocardioides</taxon>
    </lineage>
</organism>